<dbReference type="EMBL" id="OY731401">
    <property type="protein sequence ID" value="CAJ1948490.1"/>
    <property type="molecule type" value="Genomic_DNA"/>
</dbReference>
<organism evidence="1 2">
    <name type="scientific">Sphenostylis stenocarpa</name>
    <dbReference type="NCBI Taxonomy" id="92480"/>
    <lineage>
        <taxon>Eukaryota</taxon>
        <taxon>Viridiplantae</taxon>
        <taxon>Streptophyta</taxon>
        <taxon>Embryophyta</taxon>
        <taxon>Tracheophyta</taxon>
        <taxon>Spermatophyta</taxon>
        <taxon>Magnoliopsida</taxon>
        <taxon>eudicotyledons</taxon>
        <taxon>Gunneridae</taxon>
        <taxon>Pentapetalae</taxon>
        <taxon>rosids</taxon>
        <taxon>fabids</taxon>
        <taxon>Fabales</taxon>
        <taxon>Fabaceae</taxon>
        <taxon>Papilionoideae</taxon>
        <taxon>50 kb inversion clade</taxon>
        <taxon>NPAAA clade</taxon>
        <taxon>indigoferoid/millettioid clade</taxon>
        <taxon>Phaseoleae</taxon>
        <taxon>Sphenostylis</taxon>
    </lineage>
</organism>
<evidence type="ECO:0000313" key="2">
    <source>
        <dbReference type="Proteomes" id="UP001189624"/>
    </source>
</evidence>
<reference evidence="1" key="1">
    <citation type="submission" date="2023-10" db="EMBL/GenBank/DDBJ databases">
        <authorList>
            <person name="Domelevo Entfellner J.-B."/>
        </authorList>
    </citation>
    <scope>NUCLEOTIDE SEQUENCE</scope>
</reference>
<evidence type="ECO:0000313" key="1">
    <source>
        <dbReference type="EMBL" id="CAJ1948490.1"/>
    </source>
</evidence>
<protein>
    <submittedName>
        <fullName evidence="1">Uncharacterized protein</fullName>
    </submittedName>
</protein>
<proteinExistence type="predicted"/>
<accession>A0AA86SPP1</accession>
<name>A0AA86SPP1_9FABA</name>
<dbReference type="Gramene" id="rna-AYBTSS11_LOCUS13217">
    <property type="protein sequence ID" value="CAJ1948490.1"/>
    <property type="gene ID" value="gene-AYBTSS11_LOCUS13217"/>
</dbReference>
<dbReference type="Proteomes" id="UP001189624">
    <property type="component" value="Chromosome 4"/>
</dbReference>
<keyword evidence="2" id="KW-1185">Reference proteome</keyword>
<gene>
    <name evidence="1" type="ORF">AYBTSS11_LOCUS13217</name>
</gene>
<sequence>MDEIGGMLQVEAFMRRTRSSVEGGNHRKHAWRRNIVPWGGMQWISMVLGFWGKSRVIVGTVVEADRRQRMDQLSHEINPEERKISNGCATHTGQWQAMEGSV</sequence>
<dbReference type="AlphaFoldDB" id="A0AA86SPP1"/>